<dbReference type="InterPro" id="IPR009695">
    <property type="entry name" value="Diacylglyc_glucosyltr_N"/>
</dbReference>
<evidence type="ECO:0000256" key="1">
    <source>
        <dbReference type="ARBA" id="ARBA00004370"/>
    </source>
</evidence>
<evidence type="ECO:0000313" key="8">
    <source>
        <dbReference type="Proteomes" id="UP000625804"/>
    </source>
</evidence>
<dbReference type="InterPro" id="IPR050519">
    <property type="entry name" value="Glycosyltransf_28_UgtP"/>
</dbReference>
<accession>A0A8J8GES4</accession>
<proteinExistence type="inferred from homology"/>
<evidence type="ECO:0000259" key="6">
    <source>
        <dbReference type="Pfam" id="PF06925"/>
    </source>
</evidence>
<comment type="caution">
    <text evidence="7">The sequence shown here is derived from an EMBL/GenBank/DDBJ whole genome shotgun (WGS) entry which is preliminary data.</text>
</comment>
<name>A0A8J8GES4_9BACI</name>
<protein>
    <submittedName>
        <fullName evidence="7">UDP-glucuronosyltransferase</fullName>
    </submittedName>
</protein>
<dbReference type="Pfam" id="PF06925">
    <property type="entry name" value="MGDG_synth"/>
    <property type="match status" value="1"/>
</dbReference>
<feature type="domain" description="Glycosyl transferase family 28 C-terminal" evidence="5">
    <location>
        <begin position="209"/>
        <end position="350"/>
    </location>
</feature>
<dbReference type="Pfam" id="PF04101">
    <property type="entry name" value="Glyco_tran_28_C"/>
    <property type="match status" value="1"/>
</dbReference>
<organism evidence="7 8">
    <name type="scientific">Calidifontibacillus erzurumensis</name>
    <dbReference type="NCBI Taxonomy" id="2741433"/>
    <lineage>
        <taxon>Bacteria</taxon>
        <taxon>Bacillati</taxon>
        <taxon>Bacillota</taxon>
        <taxon>Bacilli</taxon>
        <taxon>Bacillales</taxon>
        <taxon>Bacillaceae</taxon>
        <taxon>Calidifontibacillus/Schinkia group</taxon>
        <taxon>Calidifontibacillus</taxon>
    </lineage>
</organism>
<dbReference type="RefSeq" id="WP_173730284.1">
    <property type="nucleotide sequence ID" value="NZ_JABTTE010000004.1"/>
</dbReference>
<keyword evidence="3" id="KW-0328">Glycosyltransferase</keyword>
<feature type="domain" description="Diacylglycerol glucosyltransferase N-terminal" evidence="6">
    <location>
        <begin position="20"/>
        <end position="186"/>
    </location>
</feature>
<evidence type="ECO:0000256" key="4">
    <source>
        <dbReference type="ARBA" id="ARBA00022679"/>
    </source>
</evidence>
<evidence type="ECO:0000259" key="5">
    <source>
        <dbReference type="Pfam" id="PF04101"/>
    </source>
</evidence>
<dbReference type="GO" id="GO:0009247">
    <property type="term" value="P:glycolipid biosynthetic process"/>
    <property type="evidence" value="ECO:0007669"/>
    <property type="project" value="InterPro"/>
</dbReference>
<sequence length="385" mass="45201">MSKSSKTILFLPFLQIPSGHHHAANALIDGIKRTLPNVQCEKVDILSYSYGKIERFVSNIYLKWIKLFPNFYNLIYQNSVYRRLDQDKRFRLYEYLFLHFMKKLILAKNPDLVICTHALPSYMMNCLKKRKEVSVPVINVYTDYFIHSFWGIDHIDFHFVSCEEMKRLLKKKGIHDNRIFMTGIPIHEKIEKKIEPFLGSTKEKSQFEVLVAGGNLGVGALDFFIQSIEKQSADEEIRYYVLCGKNPKLYEKLKMKNNNRIIPLPYIDCRVKMNKLYDQIDAVVTKPGGVTISECLFKRKPIFIYDALPGQEQINLQQLKSLGLVFQLTNNNIQKQIVTTLKNEDAMKQYFKNLERFHAQLHQEEPSKLILKILTNFRKSPTYRE</sequence>
<comment type="similarity">
    <text evidence="2">Belongs to the glycosyltransferase 28 family.</text>
</comment>
<reference evidence="7" key="1">
    <citation type="submission" date="2020-06" db="EMBL/GenBank/DDBJ databases">
        <title>A novel thermopfilic bacterium from Erzurum, Turkey.</title>
        <authorList>
            <person name="Adiguzel A."/>
            <person name="Ay H."/>
            <person name="Baltaci M.O."/>
        </authorList>
    </citation>
    <scope>NUCLEOTIDE SEQUENCE</scope>
    <source>
        <strain evidence="7">P2</strain>
    </source>
</reference>
<dbReference type="PANTHER" id="PTHR43025:SF3">
    <property type="entry name" value="MONOGALACTOSYLDIACYLGLYCEROL SYNTHASE 1, CHLOROPLASTIC"/>
    <property type="match status" value="1"/>
</dbReference>
<evidence type="ECO:0000256" key="3">
    <source>
        <dbReference type="ARBA" id="ARBA00022676"/>
    </source>
</evidence>
<keyword evidence="4" id="KW-0808">Transferase</keyword>
<dbReference type="EMBL" id="JABTTE010000004">
    <property type="protein sequence ID" value="NSL51078.1"/>
    <property type="molecule type" value="Genomic_DNA"/>
</dbReference>
<dbReference type="AlphaFoldDB" id="A0A8J8GES4"/>
<dbReference type="GO" id="GO:0016758">
    <property type="term" value="F:hexosyltransferase activity"/>
    <property type="evidence" value="ECO:0007669"/>
    <property type="project" value="InterPro"/>
</dbReference>
<evidence type="ECO:0000313" key="7">
    <source>
        <dbReference type="EMBL" id="NSL51078.1"/>
    </source>
</evidence>
<comment type="subcellular location">
    <subcellularLocation>
        <location evidence="1">Membrane</location>
    </subcellularLocation>
</comment>
<dbReference type="Gene3D" id="3.40.50.2000">
    <property type="entry name" value="Glycogen Phosphorylase B"/>
    <property type="match status" value="1"/>
</dbReference>
<dbReference type="SUPFAM" id="SSF53756">
    <property type="entry name" value="UDP-Glycosyltransferase/glycogen phosphorylase"/>
    <property type="match status" value="1"/>
</dbReference>
<dbReference type="Proteomes" id="UP000625804">
    <property type="component" value="Unassembled WGS sequence"/>
</dbReference>
<keyword evidence="8" id="KW-1185">Reference proteome</keyword>
<dbReference type="PANTHER" id="PTHR43025">
    <property type="entry name" value="MONOGALACTOSYLDIACYLGLYCEROL SYNTHASE"/>
    <property type="match status" value="1"/>
</dbReference>
<gene>
    <name evidence="7" type="ORF">HR057_04770</name>
</gene>
<evidence type="ECO:0000256" key="2">
    <source>
        <dbReference type="ARBA" id="ARBA00006962"/>
    </source>
</evidence>
<dbReference type="GO" id="GO:0016020">
    <property type="term" value="C:membrane"/>
    <property type="evidence" value="ECO:0007669"/>
    <property type="project" value="UniProtKB-SubCell"/>
</dbReference>
<dbReference type="InterPro" id="IPR007235">
    <property type="entry name" value="Glyco_trans_28_C"/>
</dbReference>